<keyword evidence="12" id="KW-1185">Reference proteome</keyword>
<dbReference type="Gene3D" id="1.10.300.10">
    <property type="entry name" value="Adenylosuccinate Synthetase, subunit A, domain 2"/>
    <property type="match status" value="1"/>
</dbReference>
<dbReference type="InterPro" id="IPR042109">
    <property type="entry name" value="Adenylosuccinate_synth_dom1"/>
</dbReference>
<comment type="pathway">
    <text evidence="8 10">Purine metabolism; AMP biosynthesis via de novo pathway; AMP from IMP: step 1/2.</text>
</comment>
<dbReference type="EC" id="6.3.4.4" evidence="8 10"/>
<dbReference type="PANTHER" id="PTHR11846">
    <property type="entry name" value="ADENYLOSUCCINATE SYNTHETASE"/>
    <property type="match status" value="1"/>
</dbReference>
<dbReference type="InterPro" id="IPR042111">
    <property type="entry name" value="Adenylosuccinate_synth_dom3"/>
</dbReference>
<comment type="function">
    <text evidence="8">Plays an important role in the de novo pathway and in the salvage pathway of purine nucleotide biosynthesis. Catalyzes the first commited step in the biosynthesis of AMP from IMP.</text>
</comment>
<dbReference type="FunFam" id="3.90.170.10:FF:000001">
    <property type="entry name" value="Adenylosuccinate synthetase"/>
    <property type="match status" value="1"/>
</dbReference>
<dbReference type="InterPro" id="IPR042110">
    <property type="entry name" value="Adenylosuccinate_synth_dom2"/>
</dbReference>
<comment type="catalytic activity">
    <reaction evidence="8 10">
        <text>IMP + L-aspartate + GTP = N(6)-(1,2-dicarboxyethyl)-AMP + GDP + phosphate + 2 H(+)</text>
        <dbReference type="Rhea" id="RHEA:15753"/>
        <dbReference type="ChEBI" id="CHEBI:15378"/>
        <dbReference type="ChEBI" id="CHEBI:29991"/>
        <dbReference type="ChEBI" id="CHEBI:37565"/>
        <dbReference type="ChEBI" id="CHEBI:43474"/>
        <dbReference type="ChEBI" id="CHEBI:57567"/>
        <dbReference type="ChEBI" id="CHEBI:58053"/>
        <dbReference type="ChEBI" id="CHEBI:58189"/>
        <dbReference type="EC" id="6.3.4.4"/>
    </reaction>
</comment>
<keyword evidence="2 8" id="KW-0436">Ligase</keyword>
<protein>
    <recommendedName>
        <fullName evidence="8 10">Adenylosuccinate synthetase</fullName>
        <shortName evidence="8">AMPSase</shortName>
        <shortName evidence="8">AdSS</shortName>
        <ecNumber evidence="8 10">6.3.4.4</ecNumber>
    </recommendedName>
    <alternativeName>
        <fullName evidence="8">IMP--aspartate ligase</fullName>
    </alternativeName>
</protein>
<feature type="binding site" evidence="8">
    <location>
        <begin position="622"/>
        <end position="624"/>
    </location>
    <ligand>
        <name>GTP</name>
        <dbReference type="ChEBI" id="CHEBI:37565"/>
    </ligand>
</feature>
<reference evidence="11 12" key="1">
    <citation type="submission" date="2016-02" db="EMBL/GenBank/DDBJ databases">
        <title>Genome analysis of coral dinoflagellate symbionts highlights evolutionary adaptations to a symbiotic lifestyle.</title>
        <authorList>
            <person name="Aranda M."/>
            <person name="Li Y."/>
            <person name="Liew Y.J."/>
            <person name="Baumgarten S."/>
            <person name="Simakov O."/>
            <person name="Wilson M."/>
            <person name="Piel J."/>
            <person name="Ashoor H."/>
            <person name="Bougouffa S."/>
            <person name="Bajic V.B."/>
            <person name="Ryu T."/>
            <person name="Ravasi T."/>
            <person name="Bayer T."/>
            <person name="Micklem G."/>
            <person name="Kim H."/>
            <person name="Bhak J."/>
            <person name="Lajeunesse T.C."/>
            <person name="Voolstra C.R."/>
        </authorList>
    </citation>
    <scope>NUCLEOTIDE SEQUENCE [LARGE SCALE GENOMIC DNA]</scope>
    <source>
        <strain evidence="11 12">CCMP2467</strain>
    </source>
</reference>
<feature type="binding site" evidence="8">
    <location>
        <position position="406"/>
    </location>
    <ligand>
        <name>IMP</name>
        <dbReference type="ChEBI" id="CHEBI:58053"/>
    </ligand>
</feature>
<evidence type="ECO:0000313" key="12">
    <source>
        <dbReference type="Proteomes" id="UP000186817"/>
    </source>
</evidence>
<feature type="active site" description="Proton acceptor" evidence="8">
    <location>
        <position position="151"/>
    </location>
</feature>
<dbReference type="OMA" id="VPHHRRY"/>
<dbReference type="GO" id="GO:0046040">
    <property type="term" value="P:IMP metabolic process"/>
    <property type="evidence" value="ECO:0007669"/>
    <property type="project" value="TreeGrafter"/>
</dbReference>
<feature type="binding site" evidence="8">
    <location>
        <begin position="150"/>
        <end position="156"/>
    </location>
    <ligand>
        <name>GTP</name>
        <dbReference type="ChEBI" id="CHEBI:37565"/>
    </ligand>
</feature>
<dbReference type="GO" id="GO:0005525">
    <property type="term" value="F:GTP binding"/>
    <property type="evidence" value="ECO:0007669"/>
    <property type="project" value="UniProtKB-UniRule"/>
</dbReference>
<evidence type="ECO:0000256" key="7">
    <source>
        <dbReference type="ARBA" id="ARBA00023134"/>
    </source>
</evidence>
<comment type="cofactor">
    <cofactor evidence="8">
        <name>Mg(2+)</name>
        <dbReference type="ChEBI" id="CHEBI:18420"/>
    </cofactor>
    <text evidence="8">Binds 1 Mg(2+) ion per subunit.</text>
</comment>
<keyword evidence="4 8" id="KW-0547">Nucleotide-binding</keyword>
<comment type="function">
    <text evidence="10">Plays an important role in the de novo pathway of purine nucleotide biosynthesis.</text>
</comment>
<dbReference type="PROSITE" id="PS00513">
    <property type="entry name" value="ADENYLOSUCCIN_SYN_2"/>
    <property type="match status" value="1"/>
</dbReference>
<dbReference type="Gene3D" id="3.90.170.10">
    <property type="entry name" value="Adenylosuccinate Synthetase, subunit A, domain 3"/>
    <property type="match status" value="1"/>
</dbReference>
<feature type="binding site" evidence="8">
    <location>
        <begin position="176"/>
        <end position="179"/>
    </location>
    <ligand>
        <name>IMP</name>
        <dbReference type="ChEBI" id="CHEBI:58053"/>
    </ligand>
</feature>
<feature type="binding site" evidence="8">
    <location>
        <position position="178"/>
    </location>
    <ligand>
        <name>Mg(2+)</name>
        <dbReference type="ChEBI" id="CHEBI:18420"/>
    </ligand>
</feature>
<evidence type="ECO:0000256" key="6">
    <source>
        <dbReference type="ARBA" id="ARBA00022842"/>
    </source>
</evidence>
<feature type="binding site" evidence="8">
    <location>
        <begin position="178"/>
        <end position="180"/>
    </location>
    <ligand>
        <name>GTP</name>
        <dbReference type="ChEBI" id="CHEBI:37565"/>
    </ligand>
</feature>
<dbReference type="InterPro" id="IPR033128">
    <property type="entry name" value="Adenylosuccin_syn_Lys_AS"/>
</dbReference>
<evidence type="ECO:0000256" key="10">
    <source>
        <dbReference type="RuleBase" id="RU000520"/>
    </source>
</evidence>
<dbReference type="GO" id="GO:0000287">
    <property type="term" value="F:magnesium ion binding"/>
    <property type="evidence" value="ECO:0007669"/>
    <property type="project" value="UniProtKB-UniRule"/>
</dbReference>
<dbReference type="FunFam" id="1.10.300.10:FF:000001">
    <property type="entry name" value="Adenylosuccinate synthetase"/>
    <property type="match status" value="1"/>
</dbReference>
<evidence type="ECO:0000256" key="5">
    <source>
        <dbReference type="ARBA" id="ARBA00022755"/>
    </source>
</evidence>
<keyword evidence="6 8" id="KW-0460">Magnesium</keyword>
<dbReference type="InterPro" id="IPR027417">
    <property type="entry name" value="P-loop_NTPase"/>
</dbReference>
<keyword evidence="5 8" id="KW-0658">Purine biosynthesis</keyword>
<feature type="binding site" evidence="8">
    <location>
        <begin position="503"/>
        <end position="509"/>
    </location>
    <ligand>
        <name>substrate</name>
    </ligand>
</feature>
<evidence type="ECO:0000256" key="3">
    <source>
        <dbReference type="ARBA" id="ARBA00022723"/>
    </source>
</evidence>
<feature type="binding site" evidence="8">
    <location>
        <position position="507"/>
    </location>
    <ligand>
        <name>IMP</name>
        <dbReference type="ChEBI" id="CHEBI:58053"/>
    </ligand>
</feature>
<comment type="caution">
    <text evidence="11">The sequence shown here is derived from an EMBL/GenBank/DDBJ whole genome shotgun (WGS) entry which is preliminary data.</text>
</comment>
<dbReference type="Gene3D" id="3.40.440.10">
    <property type="entry name" value="Adenylosuccinate Synthetase, subunit A, domain 1"/>
    <property type="match status" value="1"/>
</dbReference>
<proteinExistence type="inferred from homology"/>
<comment type="similarity">
    <text evidence="8 10">Belongs to the adenylosuccinate synthetase family.</text>
</comment>
<keyword evidence="7 8" id="KW-0342">GTP-binding</keyword>
<dbReference type="Proteomes" id="UP000186817">
    <property type="component" value="Unassembled WGS sequence"/>
</dbReference>
<dbReference type="InterPro" id="IPR018220">
    <property type="entry name" value="Adenylosuccin_syn_GTP-bd"/>
</dbReference>
<dbReference type="GO" id="GO:0005737">
    <property type="term" value="C:cytoplasm"/>
    <property type="evidence" value="ECO:0007669"/>
    <property type="project" value="UniProtKB-SubCell"/>
</dbReference>
<evidence type="ECO:0000256" key="2">
    <source>
        <dbReference type="ARBA" id="ARBA00022598"/>
    </source>
</evidence>
<evidence type="ECO:0000256" key="9">
    <source>
        <dbReference type="PROSITE-ProRule" id="PRU10134"/>
    </source>
</evidence>
<dbReference type="InterPro" id="IPR001114">
    <property type="entry name" value="Adenylosuccinate_synthetase"/>
</dbReference>
<comment type="subunit">
    <text evidence="1 8">Homodimer.</text>
</comment>
<dbReference type="HAMAP" id="MF_00011">
    <property type="entry name" value="Adenylosucc_synth"/>
    <property type="match status" value="1"/>
</dbReference>
<dbReference type="CDD" id="cd03108">
    <property type="entry name" value="AdSS"/>
    <property type="match status" value="1"/>
</dbReference>
<comment type="subcellular location">
    <subcellularLocation>
        <location evidence="8">Cytoplasm</location>
    </subcellularLocation>
</comment>
<feature type="binding site" evidence="8">
    <location>
        <position position="509"/>
    </location>
    <ligand>
        <name>GTP</name>
        <dbReference type="ChEBI" id="CHEBI:37565"/>
    </ligand>
</feature>
<dbReference type="SUPFAM" id="SSF52540">
    <property type="entry name" value="P-loop containing nucleoside triphosphate hydrolases"/>
    <property type="match status" value="1"/>
</dbReference>
<dbReference type="GO" id="GO:0004019">
    <property type="term" value="F:adenylosuccinate synthase activity"/>
    <property type="evidence" value="ECO:0007669"/>
    <property type="project" value="UniProtKB-UniRule"/>
</dbReference>
<dbReference type="SMART" id="SM00788">
    <property type="entry name" value="Adenylsucc_synt"/>
    <property type="match status" value="1"/>
</dbReference>
<keyword evidence="8" id="KW-0963">Cytoplasm</keyword>
<sequence length="661" mass="73258">MLAHFITASCLCKGKYILTGNLTTAIFANDCRFVDPNNAVTGLAQYRQALALLFDPSESFLNLEDVSVVDGGIQAKYVAGGTLKLPWRPRIEPWSGSIQYTLTSDGLIGSQATFRRRSFMATKLKGIKVLDRSISGEDSRFCVVLGAQWGDEGKGKLVDILAQDVQLCARFNGGANAGHTLLVDGKKYAFHLLPCGMINQACKNLIGNGVVVHVPTLMRELQELKEFDPRALERVFISTRAHILFDSHQIIDGILEAEQGTNSIGTTKRGIGPCYSAKAIRNGLRFGDLLHFEEFERRLRELIAWSQKRFGDPRERDTPAQLQLRKALREYNTKYAFDPEEGKKGGVSNVEEEIARYRQFAELLRPQIVDSVTLIHEDISRGYKVLVEGANAALLDIDFGTYPFVTSSNTTVGSVCTGLGVPPKQIDTVIGVVKAYTTRVGHGPFPTELQNEAQTLDDHLETYIGPAQSMARKGHSSGPYELKPDQQVRVGEMLQEVGHEYGTTTGRRRRCGWLDLALVKYSAMVNGFDSINLTKLDVLTGLRQIRIAIAYRNKQMTEVRLPPGYFPSHLEDLKEVVCEYETMQGWSEDISKVTDFADLPTNAKKYVLRIQELLGIPVSWVGVGPDRSSMLKVDIPIVRPDGSISASPNFPSSPMRGSPRI</sequence>
<dbReference type="Pfam" id="PF00709">
    <property type="entry name" value="Adenylsucc_synt"/>
    <property type="match status" value="1"/>
</dbReference>
<feature type="active site" evidence="9">
    <location>
        <position position="278"/>
    </location>
</feature>
<dbReference type="GO" id="GO:0044208">
    <property type="term" value="P:'de novo' AMP biosynthetic process"/>
    <property type="evidence" value="ECO:0007669"/>
    <property type="project" value="UniProtKB-UniRule"/>
</dbReference>
<accession>A0A1Q9DDD5</accession>
<feature type="active site" description="Proton donor" evidence="8">
    <location>
        <position position="179"/>
    </location>
</feature>
<dbReference type="PANTHER" id="PTHR11846:SF0">
    <property type="entry name" value="ADENYLOSUCCINATE SYNTHETASE"/>
    <property type="match status" value="1"/>
</dbReference>
<feature type="binding site" evidence="8">
    <location>
        <position position="267"/>
    </location>
    <ligand>
        <name>IMP</name>
        <dbReference type="ChEBI" id="CHEBI:58053"/>
    </ligand>
</feature>
<dbReference type="PROSITE" id="PS01266">
    <property type="entry name" value="ADENYLOSUCCIN_SYN_1"/>
    <property type="match status" value="1"/>
</dbReference>
<dbReference type="OrthoDB" id="10265645at2759"/>
<organism evidence="11 12">
    <name type="scientific">Symbiodinium microadriaticum</name>
    <name type="common">Dinoflagellate</name>
    <name type="synonym">Zooxanthella microadriatica</name>
    <dbReference type="NCBI Taxonomy" id="2951"/>
    <lineage>
        <taxon>Eukaryota</taxon>
        <taxon>Sar</taxon>
        <taxon>Alveolata</taxon>
        <taxon>Dinophyceae</taxon>
        <taxon>Suessiales</taxon>
        <taxon>Symbiodiniaceae</taxon>
        <taxon>Symbiodinium</taxon>
    </lineage>
</organism>
<feature type="binding site" evidence="8">
    <location>
        <begin position="535"/>
        <end position="537"/>
    </location>
    <ligand>
        <name>GTP</name>
        <dbReference type="ChEBI" id="CHEBI:37565"/>
    </ligand>
</feature>
<evidence type="ECO:0000256" key="1">
    <source>
        <dbReference type="ARBA" id="ARBA00011738"/>
    </source>
</evidence>
<dbReference type="UniPathway" id="UPA00075">
    <property type="reaction ID" value="UER00335"/>
</dbReference>
<name>A0A1Q9DDD5_SYMMI</name>
<feature type="binding site" evidence="8">
    <location>
        <position position="281"/>
    </location>
    <ligand>
        <name>IMP</name>
        <dbReference type="ChEBI" id="CHEBI:58053"/>
        <note>ligand shared between dimeric partners</note>
    </ligand>
</feature>
<dbReference type="EMBL" id="LSRX01000595">
    <property type="protein sequence ID" value="OLP93070.1"/>
    <property type="molecule type" value="Genomic_DNA"/>
</dbReference>
<keyword evidence="3 8" id="KW-0479">Metal-binding</keyword>
<feature type="binding site" evidence="8">
    <location>
        <position position="151"/>
    </location>
    <ligand>
        <name>Mg(2+)</name>
        <dbReference type="ChEBI" id="CHEBI:18420"/>
    </ligand>
</feature>
<evidence type="ECO:0000256" key="8">
    <source>
        <dbReference type="HAMAP-Rule" id="MF_03125"/>
    </source>
</evidence>
<feature type="binding site" evidence="8">
    <location>
        <begin position="151"/>
        <end position="154"/>
    </location>
    <ligand>
        <name>IMP</name>
        <dbReference type="ChEBI" id="CHEBI:58053"/>
    </ligand>
</feature>
<evidence type="ECO:0000313" key="11">
    <source>
        <dbReference type="EMBL" id="OLP93070.1"/>
    </source>
</evidence>
<feature type="binding site" evidence="8">
    <location>
        <position position="391"/>
    </location>
    <ligand>
        <name>IMP</name>
        <dbReference type="ChEBI" id="CHEBI:58053"/>
    </ligand>
</feature>
<evidence type="ECO:0000256" key="4">
    <source>
        <dbReference type="ARBA" id="ARBA00022741"/>
    </source>
</evidence>
<gene>
    <name evidence="11" type="ORF">AK812_SmicGene25061</name>
</gene>
<dbReference type="AlphaFoldDB" id="A0A1Q9DDD5"/>